<feature type="chain" id="PRO_5021702958" evidence="2">
    <location>
        <begin position="21"/>
        <end position="1075"/>
    </location>
</feature>
<dbReference type="Gene3D" id="2.60.40.1120">
    <property type="entry name" value="Carboxypeptidase-like, regulatory domain"/>
    <property type="match status" value="1"/>
</dbReference>
<dbReference type="NCBIfam" id="TIGR04056">
    <property type="entry name" value="OMP_RagA_SusC"/>
    <property type="match status" value="1"/>
</dbReference>
<dbReference type="InterPro" id="IPR023996">
    <property type="entry name" value="TonB-dep_OMP_SusC/RagA"/>
</dbReference>
<evidence type="ECO:0000259" key="3">
    <source>
        <dbReference type="Pfam" id="PF07715"/>
    </source>
</evidence>
<keyword evidence="1" id="KW-0813">Transport</keyword>
<dbReference type="RefSeq" id="WP_145674299.1">
    <property type="nucleotide sequence ID" value="NZ_VIWO01000012.1"/>
</dbReference>
<accession>A0A561P6B9</accession>
<keyword evidence="1" id="KW-0472">Membrane</keyword>
<dbReference type="InterPro" id="IPR012910">
    <property type="entry name" value="Plug_dom"/>
</dbReference>
<dbReference type="SUPFAM" id="SSF49464">
    <property type="entry name" value="Carboxypeptidase regulatory domain-like"/>
    <property type="match status" value="1"/>
</dbReference>
<keyword evidence="5" id="KW-1185">Reference proteome</keyword>
<reference evidence="4 5" key="1">
    <citation type="submission" date="2019-06" db="EMBL/GenBank/DDBJ databases">
        <title>Sorghum-associated microbial communities from plants grown in Nebraska, USA.</title>
        <authorList>
            <person name="Schachtman D."/>
        </authorList>
    </citation>
    <scope>NUCLEOTIDE SEQUENCE [LARGE SCALE GENOMIC DNA]</scope>
    <source>
        <strain evidence="4 5">1209</strain>
    </source>
</reference>
<evidence type="ECO:0000256" key="2">
    <source>
        <dbReference type="SAM" id="SignalP"/>
    </source>
</evidence>
<organism evidence="4 5">
    <name type="scientific">Chitinophaga polysaccharea</name>
    <dbReference type="NCBI Taxonomy" id="1293035"/>
    <lineage>
        <taxon>Bacteria</taxon>
        <taxon>Pseudomonadati</taxon>
        <taxon>Bacteroidota</taxon>
        <taxon>Chitinophagia</taxon>
        <taxon>Chitinophagales</taxon>
        <taxon>Chitinophagaceae</taxon>
        <taxon>Chitinophaga</taxon>
    </lineage>
</organism>
<dbReference type="AlphaFoldDB" id="A0A561P6B9"/>
<keyword evidence="1" id="KW-0812">Transmembrane</keyword>
<comment type="similarity">
    <text evidence="1">Belongs to the TonB-dependent receptor family.</text>
</comment>
<evidence type="ECO:0000313" key="4">
    <source>
        <dbReference type="EMBL" id="TWF33663.1"/>
    </source>
</evidence>
<comment type="caution">
    <text evidence="4">The sequence shown here is derived from an EMBL/GenBank/DDBJ whole genome shotgun (WGS) entry which is preliminary data.</text>
</comment>
<evidence type="ECO:0000313" key="5">
    <source>
        <dbReference type="Proteomes" id="UP000320811"/>
    </source>
</evidence>
<keyword evidence="2" id="KW-0732">Signal</keyword>
<dbReference type="NCBIfam" id="TIGR04057">
    <property type="entry name" value="SusC_RagA_signa"/>
    <property type="match status" value="1"/>
</dbReference>
<name>A0A561P6B9_9BACT</name>
<dbReference type="SUPFAM" id="SSF56935">
    <property type="entry name" value="Porins"/>
    <property type="match status" value="1"/>
</dbReference>
<comment type="subcellular location">
    <subcellularLocation>
        <location evidence="1">Cell outer membrane</location>
        <topology evidence="1">Multi-pass membrane protein</topology>
    </subcellularLocation>
</comment>
<dbReference type="Pfam" id="PF13715">
    <property type="entry name" value="CarbopepD_reg_2"/>
    <property type="match status" value="1"/>
</dbReference>
<keyword evidence="1" id="KW-0998">Cell outer membrane</keyword>
<dbReference type="GO" id="GO:0009279">
    <property type="term" value="C:cell outer membrane"/>
    <property type="evidence" value="ECO:0007669"/>
    <property type="project" value="UniProtKB-SubCell"/>
</dbReference>
<dbReference type="InterPro" id="IPR023997">
    <property type="entry name" value="TonB-dep_OMP_SusC/RagA_CS"/>
</dbReference>
<dbReference type="Gene3D" id="2.170.130.10">
    <property type="entry name" value="TonB-dependent receptor, plug domain"/>
    <property type="match status" value="1"/>
</dbReference>
<proteinExistence type="inferred from homology"/>
<dbReference type="Proteomes" id="UP000320811">
    <property type="component" value="Unassembled WGS sequence"/>
</dbReference>
<dbReference type="InterPro" id="IPR037066">
    <property type="entry name" value="Plug_dom_sf"/>
</dbReference>
<keyword evidence="1" id="KW-1134">Transmembrane beta strand</keyword>
<dbReference type="InterPro" id="IPR039426">
    <property type="entry name" value="TonB-dep_rcpt-like"/>
</dbReference>
<dbReference type="EMBL" id="VIWO01000012">
    <property type="protein sequence ID" value="TWF33663.1"/>
    <property type="molecule type" value="Genomic_DNA"/>
</dbReference>
<gene>
    <name evidence="4" type="ORF">FHW36_112104</name>
</gene>
<sequence length="1075" mass="119181">MGKRSLIFFFLSLLPTLLVAQEKKISGKVTNTVDGSGIPGISVIIQGTSSGTQTDAQGNYTIQVPPGKVLIFRAVGFNSKTATVGNGSVINVSLNTRPDDLSEVIVVAYGLSKKEALTGSVAAIKTKDIEKRPVSNAISVLEGAAGIQVNNTTGTPGATPSVRIRGFTSVNGDNSPLYVIDGVPFAGNVTDINPADIESVSVLKDAAAGALYGNKASNGVIIMTTKRAAKGNSSVNFIMNQGVYTRGIKEYEVLNANEFMETMWKGYRNNLLSTNPTTYPTKEAAGAKATSSLISDYLYLNIYDKPANQLFDANGKMVADAKILPGYAGDLNWFRDIEKTGYRQDYALNGSANNKKNSLYYSVGYLDENGYITNTSYKRFTGRINADIQARDWFKYGFNLSGTHQITSNVSATSSSAASFVNPFMYARSIAPIYPVHLHDATTGDFKLDRNGQLQYDDGSTSRNQYIGRHTIWENELNRDMIYRNTVNGQVFLDFKFLKDFTFSVKGDLNVRNSDEHVYNNAVIGDGAGNEGRASRTNYRYKNYTGQEILNWNKSYGIHSIEALAGHENYYDNYNYLYGYKTTEAFANATELVNFTKITNLTDYQVDYRSEGYFARARYSYDEKYFLDGSFRRDGSSKFYKDNRWGNFWSLGGSWLISREAFFAPLSRYADYAKLRASYGQIGNDLSASTYAYMTLYTLDQNSNRIALYKTQNEARDLRWETSSSISAALETRLFNRANLTVEYFDKRSQNLLFDFNLPLSAGATSNSNAEAIISKNLGTVSNKGVELSLDVDVLRKRDFKWNVGVNATWLTNKIVTLPEQNREKGIVSGNYKYMEGHSIYDFWTYQYAGVDQMTGSALYLADDANFDPKDTNGAHYKYLVNINGTNYTTYTTYAKRDWSGSAIPKVFGSFSTGITYKDFTLSGIFTYSLGGKVYDDSYLSLMTMSGSVGQMHKDVLKSWDGAPEGMTATSADRINPKGVPVMDFSKSTFSNSMSTRFLQDGSYLVIKNIALAYQMPGSLLRKVDIKSARLTASIENLATFTKLQGMNPQQSFNGRSLNAFVTPRVLSFGINIGL</sequence>
<dbReference type="Pfam" id="PF07715">
    <property type="entry name" value="Plug"/>
    <property type="match status" value="1"/>
</dbReference>
<protein>
    <submittedName>
        <fullName evidence="4">TonB-linked SusC/RagA family outer membrane protein</fullName>
    </submittedName>
</protein>
<evidence type="ECO:0000256" key="1">
    <source>
        <dbReference type="PROSITE-ProRule" id="PRU01360"/>
    </source>
</evidence>
<dbReference type="InterPro" id="IPR008969">
    <property type="entry name" value="CarboxyPept-like_regulatory"/>
</dbReference>
<dbReference type="OrthoDB" id="9768177at2"/>
<dbReference type="PROSITE" id="PS52016">
    <property type="entry name" value="TONB_DEPENDENT_REC_3"/>
    <property type="match status" value="1"/>
</dbReference>
<feature type="domain" description="TonB-dependent receptor plug" evidence="3">
    <location>
        <begin position="114"/>
        <end position="220"/>
    </location>
</feature>
<feature type="signal peptide" evidence="2">
    <location>
        <begin position="1"/>
        <end position="20"/>
    </location>
</feature>